<proteinExistence type="predicted"/>
<evidence type="ECO:0000313" key="2">
    <source>
        <dbReference type="EMBL" id="PTQ40471.1"/>
    </source>
</evidence>
<reference evidence="3" key="1">
    <citation type="journal article" date="2017" name="Cell">
        <title>Insights into land plant evolution garnered from the Marchantia polymorpha genome.</title>
        <authorList>
            <person name="Bowman J.L."/>
            <person name="Kohchi T."/>
            <person name="Yamato K.T."/>
            <person name="Jenkins J."/>
            <person name="Shu S."/>
            <person name="Ishizaki K."/>
            <person name="Yamaoka S."/>
            <person name="Nishihama R."/>
            <person name="Nakamura Y."/>
            <person name="Berger F."/>
            <person name="Adam C."/>
            <person name="Aki S.S."/>
            <person name="Althoff F."/>
            <person name="Araki T."/>
            <person name="Arteaga-Vazquez M.A."/>
            <person name="Balasubrmanian S."/>
            <person name="Barry K."/>
            <person name="Bauer D."/>
            <person name="Boehm C.R."/>
            <person name="Briginshaw L."/>
            <person name="Caballero-Perez J."/>
            <person name="Catarino B."/>
            <person name="Chen F."/>
            <person name="Chiyoda S."/>
            <person name="Chovatia M."/>
            <person name="Davies K.M."/>
            <person name="Delmans M."/>
            <person name="Demura T."/>
            <person name="Dierschke T."/>
            <person name="Dolan L."/>
            <person name="Dorantes-Acosta A.E."/>
            <person name="Eklund D.M."/>
            <person name="Florent S.N."/>
            <person name="Flores-Sandoval E."/>
            <person name="Fujiyama A."/>
            <person name="Fukuzawa H."/>
            <person name="Galik B."/>
            <person name="Grimanelli D."/>
            <person name="Grimwood J."/>
            <person name="Grossniklaus U."/>
            <person name="Hamada T."/>
            <person name="Haseloff J."/>
            <person name="Hetherington A.J."/>
            <person name="Higo A."/>
            <person name="Hirakawa Y."/>
            <person name="Hundley H.N."/>
            <person name="Ikeda Y."/>
            <person name="Inoue K."/>
            <person name="Inoue S.I."/>
            <person name="Ishida S."/>
            <person name="Jia Q."/>
            <person name="Kakita M."/>
            <person name="Kanazawa T."/>
            <person name="Kawai Y."/>
            <person name="Kawashima T."/>
            <person name="Kennedy M."/>
            <person name="Kinose K."/>
            <person name="Kinoshita T."/>
            <person name="Kohara Y."/>
            <person name="Koide E."/>
            <person name="Komatsu K."/>
            <person name="Kopischke S."/>
            <person name="Kubo M."/>
            <person name="Kyozuka J."/>
            <person name="Lagercrantz U."/>
            <person name="Lin S.S."/>
            <person name="Lindquist E."/>
            <person name="Lipzen A.M."/>
            <person name="Lu C.W."/>
            <person name="De Luna E."/>
            <person name="Martienssen R.A."/>
            <person name="Minamino N."/>
            <person name="Mizutani M."/>
            <person name="Mizutani M."/>
            <person name="Mochizuki N."/>
            <person name="Monte I."/>
            <person name="Mosher R."/>
            <person name="Nagasaki H."/>
            <person name="Nakagami H."/>
            <person name="Naramoto S."/>
            <person name="Nishitani K."/>
            <person name="Ohtani M."/>
            <person name="Okamoto T."/>
            <person name="Okumura M."/>
            <person name="Phillips J."/>
            <person name="Pollak B."/>
            <person name="Reinders A."/>
            <person name="Rovekamp M."/>
            <person name="Sano R."/>
            <person name="Sawa S."/>
            <person name="Schmid M.W."/>
            <person name="Shirakawa M."/>
            <person name="Solano R."/>
            <person name="Spunde A."/>
            <person name="Suetsugu N."/>
            <person name="Sugano S."/>
            <person name="Sugiyama A."/>
            <person name="Sun R."/>
            <person name="Suzuki Y."/>
            <person name="Takenaka M."/>
            <person name="Takezawa D."/>
            <person name="Tomogane H."/>
            <person name="Tsuzuki M."/>
            <person name="Ueda T."/>
            <person name="Umeda M."/>
            <person name="Ward J.M."/>
            <person name="Watanabe Y."/>
            <person name="Yazaki K."/>
            <person name="Yokoyama R."/>
            <person name="Yoshitake Y."/>
            <person name="Yotsui I."/>
            <person name="Zachgo S."/>
            <person name="Schmutz J."/>
        </authorList>
    </citation>
    <scope>NUCLEOTIDE SEQUENCE [LARGE SCALE GENOMIC DNA]</scope>
    <source>
        <strain evidence="3">Tak-1</strain>
    </source>
</reference>
<gene>
    <name evidence="2" type="ORF">MARPO_0040s0133</name>
</gene>
<name>A0A2R6X308_MARPO</name>
<feature type="region of interest" description="Disordered" evidence="1">
    <location>
        <begin position="1"/>
        <end position="58"/>
    </location>
</feature>
<accession>A0A2R6X308</accession>
<dbReference type="Proteomes" id="UP000244005">
    <property type="component" value="Unassembled WGS sequence"/>
</dbReference>
<feature type="compositionally biased region" description="Basic and acidic residues" evidence="1">
    <location>
        <begin position="189"/>
        <end position="200"/>
    </location>
</feature>
<feature type="region of interest" description="Disordered" evidence="1">
    <location>
        <begin position="189"/>
        <end position="208"/>
    </location>
</feature>
<dbReference type="EMBL" id="KZ772712">
    <property type="protein sequence ID" value="PTQ40471.1"/>
    <property type="molecule type" value="Genomic_DNA"/>
</dbReference>
<protein>
    <submittedName>
        <fullName evidence="2">Uncharacterized protein</fullName>
    </submittedName>
</protein>
<evidence type="ECO:0000256" key="1">
    <source>
        <dbReference type="SAM" id="MobiDB-lite"/>
    </source>
</evidence>
<keyword evidence="3" id="KW-1185">Reference proteome</keyword>
<sequence length="288" mass="31126">MRWRWEVSKPGGHVHRGFPSPLPGPPPGHPGADGLASMESTEERDGGSEGPSRPSKKIRRAYLRGEDFSFFRTGGSGNIPRPPPPAPPLPYRDILAGDILAISALSRSPDLWNRNMRGEQLFVRLAGDDRSGPRDLRRRSGREIRPRPSRATHGGLRPVGLSRRRGGPDGTFAALSGHVRRLRPSWRAKEGREALERRGLDPSPAGAGRPVPLVGAVAINRHQTRVIIFRITRDGGPGRAGPGPVTTSRLEEASYTKHYEQAKGGTRTPPVAAAGPGPQAAWLGDWTG</sequence>
<feature type="compositionally biased region" description="Pro residues" evidence="1">
    <location>
        <begin position="20"/>
        <end position="29"/>
    </location>
</feature>
<organism evidence="2 3">
    <name type="scientific">Marchantia polymorpha</name>
    <name type="common">Common liverwort</name>
    <name type="synonym">Marchantia aquatica</name>
    <dbReference type="NCBI Taxonomy" id="3197"/>
    <lineage>
        <taxon>Eukaryota</taxon>
        <taxon>Viridiplantae</taxon>
        <taxon>Streptophyta</taxon>
        <taxon>Embryophyta</taxon>
        <taxon>Marchantiophyta</taxon>
        <taxon>Marchantiopsida</taxon>
        <taxon>Marchantiidae</taxon>
        <taxon>Marchantiales</taxon>
        <taxon>Marchantiaceae</taxon>
        <taxon>Marchantia</taxon>
    </lineage>
</organism>
<evidence type="ECO:0000313" key="3">
    <source>
        <dbReference type="Proteomes" id="UP000244005"/>
    </source>
</evidence>
<dbReference type="AlphaFoldDB" id="A0A2R6X308"/>
<feature type="region of interest" description="Disordered" evidence="1">
    <location>
        <begin position="129"/>
        <end position="173"/>
    </location>
</feature>